<evidence type="ECO:0000256" key="1">
    <source>
        <dbReference type="SAM" id="SignalP"/>
    </source>
</evidence>
<dbReference type="InterPro" id="IPR051262">
    <property type="entry name" value="SMP-30/CGR1_Lactonase"/>
</dbReference>
<protein>
    <submittedName>
        <fullName evidence="2">NHL repeat-containing protein</fullName>
    </submittedName>
</protein>
<feature type="signal peptide" evidence="1">
    <location>
        <begin position="1"/>
        <end position="25"/>
    </location>
</feature>
<sequence length="268" mass="27929">MRLSRRAVLAQGLAVSLGVAGRARAAGDPGPLWQGVSAPAGMGFDAAGHLFVAEWGAGRISRFAPDGRREVFAEGLPGPSGLAIAADGTIFVASYADDLIWRFTADGHRRTHVTGLATPAGLSFDRAGRLMVANRRSHEILTVEDDGPKPLIDGLNTPVGVVQTPDGGYVVSNIGGGVTVLRPDGRRIEAGQAFATPGSGIALTADGRVFVVDYGGTTVREILRTGSSRRIADGLSRPVGLVVTPDQKALLCATWGDGTIFRIPLERL</sequence>
<reference evidence="2 3" key="1">
    <citation type="submission" date="2023-05" db="EMBL/GenBank/DDBJ databases">
        <title>Pseudodonghicola sp. nov.</title>
        <authorList>
            <person name="Huang J."/>
        </authorList>
    </citation>
    <scope>NUCLEOTIDE SEQUENCE [LARGE SCALE GENOMIC DNA]</scope>
    <source>
        <strain evidence="2 3">IC7</strain>
    </source>
</reference>
<dbReference type="SUPFAM" id="SSF63829">
    <property type="entry name" value="Calcium-dependent phosphotriesterase"/>
    <property type="match status" value="1"/>
</dbReference>
<dbReference type="Gene3D" id="2.120.10.30">
    <property type="entry name" value="TolB, C-terminal domain"/>
    <property type="match status" value="1"/>
</dbReference>
<name>A0ABT7F2Q7_9RHOB</name>
<accession>A0ABT7F2Q7</accession>
<dbReference type="EMBL" id="JASNJD010000010">
    <property type="protein sequence ID" value="MDK3018800.1"/>
    <property type="molecule type" value="Genomic_DNA"/>
</dbReference>
<dbReference type="CDD" id="cd05819">
    <property type="entry name" value="NHL"/>
    <property type="match status" value="1"/>
</dbReference>
<gene>
    <name evidence="2" type="ORF">QO033_14040</name>
</gene>
<keyword evidence="3" id="KW-1185">Reference proteome</keyword>
<dbReference type="PANTHER" id="PTHR47572">
    <property type="entry name" value="LIPOPROTEIN-RELATED"/>
    <property type="match status" value="1"/>
</dbReference>
<dbReference type="InterPro" id="IPR011042">
    <property type="entry name" value="6-blade_b-propeller_TolB-like"/>
</dbReference>
<evidence type="ECO:0000313" key="3">
    <source>
        <dbReference type="Proteomes" id="UP001243757"/>
    </source>
</evidence>
<dbReference type="PANTHER" id="PTHR47572:SF4">
    <property type="entry name" value="LACTONASE DRP35"/>
    <property type="match status" value="1"/>
</dbReference>
<organism evidence="2 3">
    <name type="scientific">Pseudodonghicola flavimaris</name>
    <dbReference type="NCBI Taxonomy" id="3050036"/>
    <lineage>
        <taxon>Bacteria</taxon>
        <taxon>Pseudomonadati</taxon>
        <taxon>Pseudomonadota</taxon>
        <taxon>Alphaproteobacteria</taxon>
        <taxon>Rhodobacterales</taxon>
        <taxon>Paracoccaceae</taxon>
        <taxon>Pseudodonghicola</taxon>
    </lineage>
</organism>
<comment type="caution">
    <text evidence="2">The sequence shown here is derived from an EMBL/GenBank/DDBJ whole genome shotgun (WGS) entry which is preliminary data.</text>
</comment>
<proteinExistence type="predicted"/>
<evidence type="ECO:0000313" key="2">
    <source>
        <dbReference type="EMBL" id="MDK3018800.1"/>
    </source>
</evidence>
<dbReference type="RefSeq" id="WP_284481607.1">
    <property type="nucleotide sequence ID" value="NZ_JASNJD010000010.1"/>
</dbReference>
<keyword evidence="1" id="KW-0732">Signal</keyword>
<feature type="chain" id="PRO_5045329355" evidence="1">
    <location>
        <begin position="26"/>
        <end position="268"/>
    </location>
</feature>
<dbReference type="Proteomes" id="UP001243757">
    <property type="component" value="Unassembled WGS sequence"/>
</dbReference>